<dbReference type="PROSITE" id="PS00455">
    <property type="entry name" value="AMP_BINDING"/>
    <property type="match status" value="1"/>
</dbReference>
<dbReference type="AlphaFoldDB" id="A0A9P9Z0P8"/>
<dbReference type="InterPro" id="IPR025110">
    <property type="entry name" value="AMP-bd_C"/>
</dbReference>
<dbReference type="InterPro" id="IPR042099">
    <property type="entry name" value="ANL_N_sf"/>
</dbReference>
<dbReference type="Gene3D" id="3.30.300.30">
    <property type="match status" value="1"/>
</dbReference>
<proteinExistence type="inferred from homology"/>
<dbReference type="InterPro" id="IPR020845">
    <property type="entry name" value="AMP-binding_CS"/>
</dbReference>
<dbReference type="OrthoDB" id="10253869at2759"/>
<gene>
    <name evidence="6" type="ORF">M5D96_002842</name>
</gene>
<feature type="domain" description="AMP-dependent synthetase/ligase" evidence="4">
    <location>
        <begin position="56"/>
        <end position="409"/>
    </location>
</feature>
<evidence type="ECO:0000256" key="1">
    <source>
        <dbReference type="ARBA" id="ARBA00004275"/>
    </source>
</evidence>
<feature type="domain" description="AMP-binding enzyme C-terminal" evidence="5">
    <location>
        <begin position="460"/>
        <end position="537"/>
    </location>
</feature>
<protein>
    <submittedName>
        <fullName evidence="6">Uncharacterized protein</fullName>
    </submittedName>
</protein>
<dbReference type="SUPFAM" id="SSF56801">
    <property type="entry name" value="Acetyl-CoA synthetase-like"/>
    <property type="match status" value="1"/>
</dbReference>
<name>A0A9P9Z0P8_9MUSC</name>
<dbReference type="PANTHER" id="PTHR24096:SF353">
    <property type="entry name" value="GH16244P-RELATED"/>
    <property type="match status" value="1"/>
</dbReference>
<evidence type="ECO:0000259" key="5">
    <source>
        <dbReference type="Pfam" id="PF13193"/>
    </source>
</evidence>
<reference evidence="6" key="1">
    <citation type="journal article" date="2023" name="Genome Biol. Evol.">
        <title>Long-read-based Genome Assembly of Drosophila gunungcola Reveals Fewer Chemosensory Genes in Flower-breeding Species.</title>
        <authorList>
            <person name="Negi A."/>
            <person name="Liao B.Y."/>
            <person name="Yeh S.D."/>
        </authorList>
    </citation>
    <scope>NUCLEOTIDE SEQUENCE</scope>
    <source>
        <strain evidence="6">Sukarami</strain>
    </source>
</reference>
<accession>A0A9P9Z0P8</accession>
<evidence type="ECO:0000256" key="2">
    <source>
        <dbReference type="ARBA" id="ARBA00006432"/>
    </source>
</evidence>
<sequence>MAPQIVADLPGVHSDFVAAKMSKLPCSYDAENKIWKGIPQNSPFKPETSLGRIIFKNMRNWPKNVCQISDSEGVEVTFQQALTWAIRIAQHLKSRGLDHKDIIGISARNTTYIMPTAVACFFHGTPFQSANPILEESTLKHLYNISRPKIIFTDADHYEKLYSATSEFNPEIILTTGTRDGVLSIQDLLHPTKTEFFYQPTPLKEGPKQTVAILTSSGTTGMPKAVCISNDILSQETVFVNGHDTIFISASLDWITGLWATIFSTVNGCTRIISSQPFSAEYFVHLVSKYSITYALIPPEHCCSLLDCPTATPDKMVSLTKLNFGGGRMTQATVERIKKLAPNGVLNSSYGMTEVGFIAFNHGHLKLTAAGNPLPGTKIKILDDEGNQLGVNQTGEIVVHNGFNWNGYFADPAATKEVRDEEGWFKTGDMGYFDEDDYLYMTDRKKEVLKWKGLQMWPAEVEAVIDELPEVKRVCVIGVYDETQGDVPGALVVREDNASLTAQQVIDHVAKRLPDIQKQMRAGVQFADEIPQNHNGKAVRRYARDLFVALSKEN</sequence>
<dbReference type="PANTHER" id="PTHR24096">
    <property type="entry name" value="LONG-CHAIN-FATTY-ACID--COA LIGASE"/>
    <property type="match status" value="1"/>
</dbReference>
<comment type="similarity">
    <text evidence="2">Belongs to the ATP-dependent AMP-binding enzyme family.</text>
</comment>
<evidence type="ECO:0000259" key="4">
    <source>
        <dbReference type="Pfam" id="PF00501"/>
    </source>
</evidence>
<dbReference type="InterPro" id="IPR045851">
    <property type="entry name" value="AMP-bd_C_sf"/>
</dbReference>
<dbReference type="FunFam" id="3.40.50.12780:FF:000025">
    <property type="entry name" value="luciferin 4-monooxygenase"/>
    <property type="match status" value="1"/>
</dbReference>
<dbReference type="CDD" id="cd05911">
    <property type="entry name" value="Firefly_Luc_like"/>
    <property type="match status" value="1"/>
</dbReference>
<dbReference type="Pfam" id="PF13193">
    <property type="entry name" value="AMP-binding_C"/>
    <property type="match status" value="1"/>
</dbReference>
<dbReference type="Gene3D" id="3.40.50.12780">
    <property type="entry name" value="N-terminal domain of ligase-like"/>
    <property type="match status" value="1"/>
</dbReference>
<dbReference type="GO" id="GO:0005777">
    <property type="term" value="C:peroxisome"/>
    <property type="evidence" value="ECO:0007669"/>
    <property type="project" value="UniProtKB-SubCell"/>
</dbReference>
<dbReference type="GO" id="GO:0004467">
    <property type="term" value="F:long-chain fatty acid-CoA ligase activity"/>
    <property type="evidence" value="ECO:0007669"/>
    <property type="project" value="TreeGrafter"/>
</dbReference>
<evidence type="ECO:0000313" key="7">
    <source>
        <dbReference type="Proteomes" id="UP001059596"/>
    </source>
</evidence>
<comment type="caution">
    <text evidence="6">The sequence shown here is derived from an EMBL/GenBank/DDBJ whole genome shotgun (WGS) entry which is preliminary data.</text>
</comment>
<dbReference type="Proteomes" id="UP001059596">
    <property type="component" value="Chromosome 3R"/>
</dbReference>
<dbReference type="FunFam" id="3.30.300.30:FF:000007">
    <property type="entry name" value="4-coumarate--CoA ligase 2"/>
    <property type="match status" value="1"/>
</dbReference>
<dbReference type="InterPro" id="IPR000873">
    <property type="entry name" value="AMP-dep_synth/lig_dom"/>
</dbReference>
<dbReference type="GO" id="GO:0046949">
    <property type="term" value="P:fatty-acyl-CoA biosynthetic process"/>
    <property type="evidence" value="ECO:0007669"/>
    <property type="project" value="TreeGrafter"/>
</dbReference>
<evidence type="ECO:0000256" key="3">
    <source>
        <dbReference type="ARBA" id="ARBA00023140"/>
    </source>
</evidence>
<comment type="subcellular location">
    <subcellularLocation>
        <location evidence="1">Peroxisome</location>
    </subcellularLocation>
</comment>
<dbReference type="Pfam" id="PF00501">
    <property type="entry name" value="AMP-binding"/>
    <property type="match status" value="1"/>
</dbReference>
<keyword evidence="7" id="KW-1185">Reference proteome</keyword>
<dbReference type="EMBL" id="JAMKOV010000001">
    <property type="protein sequence ID" value="KAI8046630.1"/>
    <property type="molecule type" value="Genomic_DNA"/>
</dbReference>
<keyword evidence="3" id="KW-0576">Peroxisome</keyword>
<organism evidence="6 7">
    <name type="scientific">Drosophila gunungcola</name>
    <name type="common">fruit fly</name>
    <dbReference type="NCBI Taxonomy" id="103775"/>
    <lineage>
        <taxon>Eukaryota</taxon>
        <taxon>Metazoa</taxon>
        <taxon>Ecdysozoa</taxon>
        <taxon>Arthropoda</taxon>
        <taxon>Hexapoda</taxon>
        <taxon>Insecta</taxon>
        <taxon>Pterygota</taxon>
        <taxon>Neoptera</taxon>
        <taxon>Endopterygota</taxon>
        <taxon>Diptera</taxon>
        <taxon>Brachycera</taxon>
        <taxon>Muscomorpha</taxon>
        <taxon>Ephydroidea</taxon>
        <taxon>Drosophilidae</taxon>
        <taxon>Drosophila</taxon>
        <taxon>Sophophora</taxon>
    </lineage>
</organism>
<evidence type="ECO:0000313" key="6">
    <source>
        <dbReference type="EMBL" id="KAI8046630.1"/>
    </source>
</evidence>